<feature type="domain" description="Alpha galactosidase C-terminal" evidence="1">
    <location>
        <begin position="20"/>
        <end position="74"/>
    </location>
</feature>
<sequence length="84" mass="9593">MIALNQDAPGKQATCQFKKQELRVYVKELEDGAHAVGFCNFGLEPIDMPFSDFQQLGLKGKLKVRDLWRQKDITKLDPGRINFP</sequence>
<organism evidence="2 3">
    <name type="scientific">Pinibacter aurantiacus</name>
    <dbReference type="NCBI Taxonomy" id="2851599"/>
    <lineage>
        <taxon>Bacteria</taxon>
        <taxon>Pseudomonadati</taxon>
        <taxon>Bacteroidota</taxon>
        <taxon>Chitinophagia</taxon>
        <taxon>Chitinophagales</taxon>
        <taxon>Chitinophagaceae</taxon>
        <taxon>Pinibacter</taxon>
    </lineage>
</organism>
<proteinExistence type="predicted"/>
<dbReference type="InterPro" id="IPR041233">
    <property type="entry name" value="Melibiase_C"/>
</dbReference>
<reference evidence="2" key="1">
    <citation type="submission" date="2021-06" db="EMBL/GenBank/DDBJ databases">
        <authorList>
            <person name="Huq M.A."/>
        </authorList>
    </citation>
    <scope>NUCLEOTIDE SEQUENCE</scope>
    <source>
        <strain evidence="2">MAH-26</strain>
    </source>
</reference>
<evidence type="ECO:0000313" key="2">
    <source>
        <dbReference type="EMBL" id="MBV4358877.1"/>
    </source>
</evidence>
<evidence type="ECO:0000259" key="1">
    <source>
        <dbReference type="Pfam" id="PF17801"/>
    </source>
</evidence>
<accession>A0A9E2W8Y3</accession>
<protein>
    <recommendedName>
        <fullName evidence="1">Alpha galactosidase C-terminal domain-containing protein</fullName>
    </recommendedName>
</protein>
<dbReference type="Proteomes" id="UP000812270">
    <property type="component" value="Unassembled WGS sequence"/>
</dbReference>
<evidence type="ECO:0000313" key="3">
    <source>
        <dbReference type="Proteomes" id="UP000812270"/>
    </source>
</evidence>
<keyword evidence="3" id="KW-1185">Reference proteome</keyword>
<dbReference type="Pfam" id="PF17801">
    <property type="entry name" value="Melibiase_C"/>
    <property type="match status" value="1"/>
</dbReference>
<dbReference type="RefSeq" id="WP_217792594.1">
    <property type="nucleotide sequence ID" value="NZ_JAHSPG010000013.1"/>
</dbReference>
<name>A0A9E2W8Y3_9BACT</name>
<gene>
    <name evidence="2" type="ORF">KTO63_17050</name>
</gene>
<dbReference type="EMBL" id="JAHSPG010000013">
    <property type="protein sequence ID" value="MBV4358877.1"/>
    <property type="molecule type" value="Genomic_DNA"/>
</dbReference>
<dbReference type="AlphaFoldDB" id="A0A9E2W8Y3"/>
<comment type="caution">
    <text evidence="2">The sequence shown here is derived from an EMBL/GenBank/DDBJ whole genome shotgun (WGS) entry which is preliminary data.</text>
</comment>